<protein>
    <recommendedName>
        <fullName evidence="4">DNA mismatch repair proteins mutS family domain-containing protein</fullName>
    </recommendedName>
</protein>
<name>A0A6P1THC0_9FIRM</name>
<dbReference type="SUPFAM" id="SSF52540">
    <property type="entry name" value="P-loop containing nucleoside triphosphate hydrolases"/>
    <property type="match status" value="1"/>
</dbReference>
<dbReference type="GO" id="GO:0006298">
    <property type="term" value="P:mismatch repair"/>
    <property type="evidence" value="ECO:0007669"/>
    <property type="project" value="InterPro"/>
</dbReference>
<dbReference type="RefSeq" id="WP_161836659.1">
    <property type="nucleotide sequence ID" value="NZ_CP048000.1"/>
</dbReference>
<keyword evidence="3" id="KW-0238">DNA-binding</keyword>
<dbReference type="Pfam" id="PF00488">
    <property type="entry name" value="MutS_V"/>
    <property type="match status" value="1"/>
</dbReference>
<evidence type="ECO:0000259" key="4">
    <source>
        <dbReference type="SMART" id="SM00534"/>
    </source>
</evidence>
<proteinExistence type="predicted"/>
<evidence type="ECO:0000256" key="2">
    <source>
        <dbReference type="ARBA" id="ARBA00022840"/>
    </source>
</evidence>
<dbReference type="GO" id="GO:0140664">
    <property type="term" value="F:ATP-dependent DNA damage sensor activity"/>
    <property type="evidence" value="ECO:0007669"/>
    <property type="project" value="InterPro"/>
</dbReference>
<dbReference type="InterPro" id="IPR000432">
    <property type="entry name" value="DNA_mismatch_repair_MutS_C"/>
</dbReference>
<evidence type="ECO:0000313" key="5">
    <source>
        <dbReference type="EMBL" id="QHQ59823.1"/>
    </source>
</evidence>
<sequence>MAYFSLLYETKLSEDKIKESAKKQRLLKGVTDQKRKFEIIGSKMVEITDNSDQYSSKVPAFFKDLNLDQVIEKIVLEDTDRILTETFYGLLQNKDEITYRQDIFKDLDKPVVYQSIMDFYSSISQVNQFIDYSEKANHTIQTCKYRLDAMCLYYESILQLVGKTSKYVDSTGLRKLHSLLKDYSESDIFLELKNVSFSLKEKIESIHYNLTVLPGKILLHYKKEENDFSEKLKNVFFPDVEYHNEILFFRQVTLTDLELKIADILYKKEKGLFMECSAFTANHSDFRDSLIIQIHRELKFYISCRTYINTLKSKQFPFCYPDIVNNRGIELKGIYDLVMAYKSKINTDIIANDLLLDKSHSGVFITGANQGGKTTFARCIGQLTYFMLIGLPVPGLSARLPIYNGMFTHFSTEENAETGNGKLKEELLRIKDMLFYTSGNNNLFILNELFSSTTTLDAFDMSKLLIQKLAETDSVIICVTHIPSLAASCKEMLSLGTETGSSEKNRRTYRIIPKEAEPTAYASDIANQYQLTYKQIKEVLEYEG</sequence>
<gene>
    <name evidence="5" type="ORF">Ana3638_02565</name>
</gene>
<dbReference type="SMART" id="SM00534">
    <property type="entry name" value="MUTSac"/>
    <property type="match status" value="1"/>
</dbReference>
<dbReference type="Gene3D" id="3.40.50.300">
    <property type="entry name" value="P-loop containing nucleotide triphosphate hydrolases"/>
    <property type="match status" value="1"/>
</dbReference>
<dbReference type="InterPro" id="IPR027417">
    <property type="entry name" value="P-loop_NTPase"/>
</dbReference>
<dbReference type="AlphaFoldDB" id="A0A6P1THC0"/>
<dbReference type="GO" id="GO:0005829">
    <property type="term" value="C:cytosol"/>
    <property type="evidence" value="ECO:0007669"/>
    <property type="project" value="TreeGrafter"/>
</dbReference>
<dbReference type="PANTHER" id="PTHR11361:SF34">
    <property type="entry name" value="DNA MISMATCH REPAIR PROTEIN MSH1, MITOCHONDRIAL"/>
    <property type="match status" value="1"/>
</dbReference>
<feature type="domain" description="DNA mismatch repair proteins mutS family" evidence="4">
    <location>
        <begin position="360"/>
        <end position="544"/>
    </location>
</feature>
<keyword evidence="6" id="KW-1185">Reference proteome</keyword>
<dbReference type="Proteomes" id="UP000464314">
    <property type="component" value="Chromosome"/>
</dbReference>
<dbReference type="EMBL" id="CP048000">
    <property type="protein sequence ID" value="QHQ59823.1"/>
    <property type="molecule type" value="Genomic_DNA"/>
</dbReference>
<dbReference type="PANTHER" id="PTHR11361">
    <property type="entry name" value="DNA MISMATCH REPAIR PROTEIN MUTS FAMILY MEMBER"/>
    <property type="match status" value="1"/>
</dbReference>
<dbReference type="GO" id="GO:0005524">
    <property type="term" value="F:ATP binding"/>
    <property type="evidence" value="ECO:0007669"/>
    <property type="project" value="UniProtKB-KW"/>
</dbReference>
<accession>A0A6P1THC0</accession>
<reference evidence="5 6" key="1">
    <citation type="submission" date="2020-01" db="EMBL/GenBank/DDBJ databases">
        <title>Genome analysis of Anaerocolumna sp. CBA3638.</title>
        <authorList>
            <person name="Kim J."/>
            <person name="Roh S.W."/>
        </authorList>
    </citation>
    <scope>NUCLEOTIDE SEQUENCE [LARGE SCALE GENOMIC DNA]</scope>
    <source>
        <strain evidence="5 6">CBA3638</strain>
    </source>
</reference>
<evidence type="ECO:0000256" key="1">
    <source>
        <dbReference type="ARBA" id="ARBA00022741"/>
    </source>
</evidence>
<keyword evidence="1" id="KW-0547">Nucleotide-binding</keyword>
<dbReference type="GO" id="GO:0030983">
    <property type="term" value="F:mismatched DNA binding"/>
    <property type="evidence" value="ECO:0007669"/>
    <property type="project" value="InterPro"/>
</dbReference>
<dbReference type="InterPro" id="IPR045076">
    <property type="entry name" value="MutS"/>
</dbReference>
<dbReference type="KEGG" id="anr:Ana3638_02565"/>
<keyword evidence="2" id="KW-0067">ATP-binding</keyword>
<organism evidence="5 6">
    <name type="scientific">Anaerocolumna sedimenticola</name>
    <dbReference type="NCBI Taxonomy" id="2696063"/>
    <lineage>
        <taxon>Bacteria</taxon>
        <taxon>Bacillati</taxon>
        <taxon>Bacillota</taxon>
        <taxon>Clostridia</taxon>
        <taxon>Lachnospirales</taxon>
        <taxon>Lachnospiraceae</taxon>
        <taxon>Anaerocolumna</taxon>
    </lineage>
</organism>
<evidence type="ECO:0000313" key="6">
    <source>
        <dbReference type="Proteomes" id="UP000464314"/>
    </source>
</evidence>
<evidence type="ECO:0000256" key="3">
    <source>
        <dbReference type="ARBA" id="ARBA00023125"/>
    </source>
</evidence>